<accession>A0AAD9HEA8</accession>
<evidence type="ECO:0000313" key="2">
    <source>
        <dbReference type="Proteomes" id="UP001232148"/>
    </source>
</evidence>
<keyword evidence="2" id="KW-1185">Reference proteome</keyword>
<proteinExistence type="predicted"/>
<organism evidence="1 2">
    <name type="scientific">Colletotrichum zoysiae</name>
    <dbReference type="NCBI Taxonomy" id="1216348"/>
    <lineage>
        <taxon>Eukaryota</taxon>
        <taxon>Fungi</taxon>
        <taxon>Dikarya</taxon>
        <taxon>Ascomycota</taxon>
        <taxon>Pezizomycotina</taxon>
        <taxon>Sordariomycetes</taxon>
        <taxon>Hypocreomycetidae</taxon>
        <taxon>Glomerellales</taxon>
        <taxon>Glomerellaceae</taxon>
        <taxon>Colletotrichum</taxon>
        <taxon>Colletotrichum graminicola species complex</taxon>
    </lineage>
</organism>
<comment type="caution">
    <text evidence="1">The sequence shown here is derived from an EMBL/GenBank/DDBJ whole genome shotgun (WGS) entry which is preliminary data.</text>
</comment>
<dbReference type="Proteomes" id="UP001232148">
    <property type="component" value="Unassembled WGS sequence"/>
</dbReference>
<protein>
    <submittedName>
        <fullName evidence="1">Uncharacterized protein</fullName>
    </submittedName>
</protein>
<gene>
    <name evidence="1" type="ORF">LX32DRAFT_28100</name>
</gene>
<evidence type="ECO:0000313" key="1">
    <source>
        <dbReference type="EMBL" id="KAK2026299.1"/>
    </source>
</evidence>
<reference evidence="1" key="1">
    <citation type="submission" date="2021-06" db="EMBL/GenBank/DDBJ databases">
        <title>Comparative genomics, transcriptomics and evolutionary studies reveal genomic signatures of adaptation to plant cell wall in hemibiotrophic fungi.</title>
        <authorList>
            <consortium name="DOE Joint Genome Institute"/>
            <person name="Baroncelli R."/>
            <person name="Diaz J.F."/>
            <person name="Benocci T."/>
            <person name="Peng M."/>
            <person name="Battaglia E."/>
            <person name="Haridas S."/>
            <person name="Andreopoulos W."/>
            <person name="Labutti K."/>
            <person name="Pangilinan J."/>
            <person name="Floch G.L."/>
            <person name="Makela M.R."/>
            <person name="Henrissat B."/>
            <person name="Grigoriev I.V."/>
            <person name="Crouch J.A."/>
            <person name="De Vries R.P."/>
            <person name="Sukno S.A."/>
            <person name="Thon M.R."/>
        </authorList>
    </citation>
    <scope>NUCLEOTIDE SEQUENCE</scope>
    <source>
        <strain evidence="1">MAFF235873</strain>
    </source>
</reference>
<sequence>MCTDVWNVWSWVFWILQRGLPPWYVFVHAYGHCVLRMVHEPRQSRIESVSTSSSSSIWFPSLLRTSRKHLLHHHTQKLVGRPSLPPCSPRLHVSTTQFPSCPLPSPPSPVAFVVMVGGCAREDLLQCASFETRGQGLRLSLSLCTPSSLGHPSPVSSGRSTTSHAPCPELVTAYAKVEID</sequence>
<name>A0AAD9HEA8_9PEZI</name>
<dbReference type="AlphaFoldDB" id="A0AAD9HEA8"/>
<dbReference type="EMBL" id="MU842917">
    <property type="protein sequence ID" value="KAK2026299.1"/>
    <property type="molecule type" value="Genomic_DNA"/>
</dbReference>